<proteinExistence type="predicted"/>
<dbReference type="RefSeq" id="WP_110831445.1">
    <property type="nucleotide sequence ID" value="NZ_QKLU01000004.1"/>
</dbReference>
<sequence>MSKELAYSINRFAWMLHVSGSMGSCAIPNAGHEIESAYKSLTDLIFQQILDEPELAKETHELIKKELLKLMEEANEVMTFFKNINMERYSTAGIIQVKLQVIFDFLDDYQEEHKL</sequence>
<organism evidence="1 2">
    <name type="scientific">Pedobacter nutrimenti</name>
    <dbReference type="NCBI Taxonomy" id="1241337"/>
    <lineage>
        <taxon>Bacteria</taxon>
        <taxon>Pseudomonadati</taxon>
        <taxon>Bacteroidota</taxon>
        <taxon>Sphingobacteriia</taxon>
        <taxon>Sphingobacteriales</taxon>
        <taxon>Sphingobacteriaceae</taxon>
        <taxon>Pedobacter</taxon>
    </lineage>
</organism>
<dbReference type="Proteomes" id="UP000248198">
    <property type="component" value="Unassembled WGS sequence"/>
</dbReference>
<name>A0A318URT0_9SPHI</name>
<comment type="caution">
    <text evidence="1">The sequence shown here is derived from an EMBL/GenBank/DDBJ whole genome shotgun (WGS) entry which is preliminary data.</text>
</comment>
<protein>
    <submittedName>
        <fullName evidence="1">Uncharacterized protein</fullName>
    </submittedName>
</protein>
<evidence type="ECO:0000313" key="1">
    <source>
        <dbReference type="EMBL" id="PYF74279.1"/>
    </source>
</evidence>
<reference evidence="1 2" key="1">
    <citation type="submission" date="2018-06" db="EMBL/GenBank/DDBJ databases">
        <title>Genomic Encyclopedia of Archaeal and Bacterial Type Strains, Phase II (KMG-II): from individual species to whole genera.</title>
        <authorList>
            <person name="Goeker M."/>
        </authorList>
    </citation>
    <scope>NUCLEOTIDE SEQUENCE [LARGE SCALE GENOMIC DNA]</scope>
    <source>
        <strain evidence="1 2">DSM 27372</strain>
    </source>
</reference>
<dbReference type="OrthoDB" id="774575at2"/>
<gene>
    <name evidence="1" type="ORF">B0O44_104450</name>
</gene>
<dbReference type="AlphaFoldDB" id="A0A318URT0"/>
<dbReference type="PROSITE" id="PS51257">
    <property type="entry name" value="PROKAR_LIPOPROTEIN"/>
    <property type="match status" value="1"/>
</dbReference>
<accession>A0A318URT0</accession>
<dbReference type="EMBL" id="QKLU01000004">
    <property type="protein sequence ID" value="PYF74279.1"/>
    <property type="molecule type" value="Genomic_DNA"/>
</dbReference>
<evidence type="ECO:0000313" key="2">
    <source>
        <dbReference type="Proteomes" id="UP000248198"/>
    </source>
</evidence>
<keyword evidence="2" id="KW-1185">Reference proteome</keyword>